<dbReference type="GO" id="GO:0004590">
    <property type="term" value="F:orotidine-5'-phosphate decarboxylase activity"/>
    <property type="evidence" value="ECO:0007669"/>
    <property type="project" value="UniProtKB-UniRule"/>
</dbReference>
<feature type="active site" description="Proton donor" evidence="9">
    <location>
        <position position="64"/>
    </location>
</feature>
<feature type="binding site" evidence="9 11">
    <location>
        <position position="35"/>
    </location>
    <ligand>
        <name>substrate</name>
    </ligand>
</feature>
<proteinExistence type="inferred from homology"/>
<feature type="domain" description="Orotidine 5'-phosphate decarboxylase" evidence="13">
    <location>
        <begin position="7"/>
        <end position="232"/>
    </location>
</feature>
<dbReference type="HAMAP" id="MF_01200_B">
    <property type="entry name" value="OMPdecase_type1_B"/>
    <property type="match status" value="1"/>
</dbReference>
<evidence type="ECO:0000256" key="5">
    <source>
        <dbReference type="ARBA" id="ARBA00022975"/>
    </source>
</evidence>
<name>E7N0A5_9FIRM</name>
<accession>E7N0A5</accession>
<evidence type="ECO:0000256" key="1">
    <source>
        <dbReference type="ARBA" id="ARBA00002356"/>
    </source>
</evidence>
<dbReference type="InterPro" id="IPR014732">
    <property type="entry name" value="OMPdecase"/>
</dbReference>
<evidence type="ECO:0000313" key="15">
    <source>
        <dbReference type="Proteomes" id="UP000004633"/>
    </source>
</evidence>
<dbReference type="InterPro" id="IPR047596">
    <property type="entry name" value="OMPdecase_bac"/>
</dbReference>
<dbReference type="NCBIfam" id="NF001273">
    <property type="entry name" value="PRK00230.1"/>
    <property type="match status" value="1"/>
</dbReference>
<comment type="catalytic activity">
    <reaction evidence="7 9 12">
        <text>orotidine 5'-phosphate + H(+) = UMP + CO2</text>
        <dbReference type="Rhea" id="RHEA:11596"/>
        <dbReference type="ChEBI" id="CHEBI:15378"/>
        <dbReference type="ChEBI" id="CHEBI:16526"/>
        <dbReference type="ChEBI" id="CHEBI:57538"/>
        <dbReference type="ChEBI" id="CHEBI:57865"/>
        <dbReference type="EC" id="4.1.1.23"/>
    </reaction>
</comment>
<dbReference type="GO" id="GO:0006207">
    <property type="term" value="P:'de novo' pyrimidine nucleobase biosynthetic process"/>
    <property type="evidence" value="ECO:0007669"/>
    <property type="project" value="InterPro"/>
</dbReference>
<feature type="active site" description="For OMPdecase activity" evidence="10">
    <location>
        <position position="62"/>
    </location>
</feature>
<dbReference type="Pfam" id="PF00215">
    <property type="entry name" value="OMPdecase"/>
    <property type="match status" value="1"/>
</dbReference>
<feature type="active site" description="For OMPdecase activity" evidence="10">
    <location>
        <position position="67"/>
    </location>
</feature>
<comment type="similarity">
    <text evidence="8 9">Belongs to the OMP decarboxylase family. Type 1 subfamily.</text>
</comment>
<keyword evidence="6 9" id="KW-0456">Lyase</keyword>
<comment type="pathway">
    <text evidence="2 9 12">Pyrimidine metabolism; UMP biosynthesis via de novo pathway; UMP from orotate: step 2/2.</text>
</comment>
<evidence type="ECO:0000256" key="2">
    <source>
        <dbReference type="ARBA" id="ARBA00004861"/>
    </source>
</evidence>
<comment type="caution">
    <text evidence="14">The sequence shown here is derived from an EMBL/GenBank/DDBJ whole genome shotgun (WGS) entry which is preliminary data.</text>
</comment>
<feature type="binding site" evidence="9 11">
    <location>
        <position position="216"/>
    </location>
    <ligand>
        <name>substrate</name>
    </ligand>
</feature>
<evidence type="ECO:0000256" key="4">
    <source>
        <dbReference type="ARBA" id="ARBA00022793"/>
    </source>
</evidence>
<feature type="binding site" evidence="9">
    <location>
        <begin position="62"/>
        <end position="71"/>
    </location>
    <ligand>
        <name>substrate</name>
    </ligand>
</feature>
<dbReference type="AlphaFoldDB" id="E7N0A5"/>
<evidence type="ECO:0000256" key="3">
    <source>
        <dbReference type="ARBA" id="ARBA00011738"/>
    </source>
</evidence>
<feature type="binding site" evidence="9 11">
    <location>
        <position position="187"/>
    </location>
    <ligand>
        <name>substrate</name>
    </ligand>
</feature>
<protein>
    <recommendedName>
        <fullName evidence="9">Orotidine 5'-phosphate decarboxylase</fullName>
        <ecNumber evidence="9">4.1.1.23</ecNumber>
    </recommendedName>
    <alternativeName>
        <fullName evidence="9">OMP decarboxylase</fullName>
        <shortName evidence="9">OMPDCase</shortName>
        <shortName evidence="9">OMPdecase</shortName>
    </alternativeName>
</protein>
<evidence type="ECO:0000256" key="12">
    <source>
        <dbReference type="RuleBase" id="RU000512"/>
    </source>
</evidence>
<dbReference type="InterPro" id="IPR018089">
    <property type="entry name" value="OMPdecase_AS"/>
</dbReference>
<dbReference type="GO" id="GO:0044205">
    <property type="term" value="P:'de novo' UMP biosynthetic process"/>
    <property type="evidence" value="ECO:0007669"/>
    <property type="project" value="UniProtKB-UniRule"/>
</dbReference>
<reference evidence="14 15" key="1">
    <citation type="submission" date="2010-08" db="EMBL/GenBank/DDBJ databases">
        <authorList>
            <person name="Weinstock G."/>
            <person name="Sodergren E."/>
            <person name="Clifton S."/>
            <person name="Fulton L."/>
            <person name="Fulton B."/>
            <person name="Courtney L."/>
            <person name="Fronick C."/>
            <person name="Harrison M."/>
            <person name="Strong C."/>
            <person name="Farmer C."/>
            <person name="Delahaunty K."/>
            <person name="Markovic C."/>
            <person name="Hall O."/>
            <person name="Minx P."/>
            <person name="Tomlinson C."/>
            <person name="Mitreva M."/>
            <person name="Hou S."/>
            <person name="Chen J."/>
            <person name="Wollam A."/>
            <person name="Pepin K.H."/>
            <person name="Johnson M."/>
            <person name="Bhonagiri V."/>
            <person name="Zhang X."/>
            <person name="Suruliraj S."/>
            <person name="Warren W."/>
            <person name="Chinwalla A."/>
            <person name="Mardis E.R."/>
            <person name="Wilson R.K."/>
        </authorList>
    </citation>
    <scope>NUCLEOTIDE SEQUENCE [LARGE SCALE GENOMIC DNA]</scope>
    <source>
        <strain evidence="14 15">F0399</strain>
    </source>
</reference>
<dbReference type="Proteomes" id="UP000004633">
    <property type="component" value="Unassembled WGS sequence"/>
</dbReference>
<dbReference type="Gene3D" id="3.20.20.70">
    <property type="entry name" value="Aldolase class I"/>
    <property type="match status" value="1"/>
</dbReference>
<dbReference type="PROSITE" id="PS00156">
    <property type="entry name" value="OMPDECASE"/>
    <property type="match status" value="1"/>
</dbReference>
<dbReference type="CDD" id="cd04725">
    <property type="entry name" value="OMP_decarboxylase_like"/>
    <property type="match status" value="1"/>
</dbReference>
<evidence type="ECO:0000256" key="6">
    <source>
        <dbReference type="ARBA" id="ARBA00023239"/>
    </source>
</evidence>
<sequence length="239" mass="25703">MNVADERLIAALDVPTRAAAERLVTRLGSSVGYYKVGMELFYALGGEIVTWLKERDKKVFLDLKLHDIPNTAAQGLCSLLRLRPDLLNVHTAGGLRMMRTAAEALRRASEEQGVPCPKLIGVTVLTSMDAADWTGLGHVDTIEEAVLRRAQLAQEAGLDGVVASPQETARIRRTCGDGFLIVTPGIRPAGVSNDDQRRVTTPAEAIHAGASHIVVGRAISGAQDPRAAAEHILREMEEA</sequence>
<gene>
    <name evidence="9 14" type="primary">pyrF</name>
    <name evidence="14" type="ORF">HMPREF9555_00398</name>
</gene>
<dbReference type="SMART" id="SM00934">
    <property type="entry name" value="OMPdecase"/>
    <property type="match status" value="1"/>
</dbReference>
<keyword evidence="5 9" id="KW-0665">Pyrimidine biosynthesis</keyword>
<feature type="binding site" evidence="9 11">
    <location>
        <position position="126"/>
    </location>
    <ligand>
        <name>substrate</name>
    </ligand>
</feature>
<evidence type="ECO:0000313" key="14">
    <source>
        <dbReference type="EMBL" id="EFW30769.1"/>
    </source>
</evidence>
<organism evidence="14 15">
    <name type="scientific">Selenomonas artemidis F0399</name>
    <dbReference type="NCBI Taxonomy" id="749551"/>
    <lineage>
        <taxon>Bacteria</taxon>
        <taxon>Bacillati</taxon>
        <taxon>Bacillota</taxon>
        <taxon>Negativicutes</taxon>
        <taxon>Selenomonadales</taxon>
        <taxon>Selenomonadaceae</taxon>
        <taxon>Selenomonas</taxon>
    </lineage>
</organism>
<evidence type="ECO:0000256" key="8">
    <source>
        <dbReference type="ARBA" id="ARBA00061012"/>
    </source>
</evidence>
<dbReference type="InterPro" id="IPR013785">
    <property type="entry name" value="Aldolase_TIM"/>
</dbReference>
<dbReference type="PANTHER" id="PTHR32119:SF2">
    <property type="entry name" value="OROTIDINE 5'-PHOSPHATE DECARBOXYLASE"/>
    <property type="match status" value="1"/>
</dbReference>
<dbReference type="NCBIfam" id="TIGR01740">
    <property type="entry name" value="pyrF"/>
    <property type="match status" value="1"/>
</dbReference>
<comment type="function">
    <text evidence="1 9">Catalyzes the decarboxylation of orotidine 5'-monophosphate (OMP) to uridine 5'-monophosphate (UMP).</text>
</comment>
<dbReference type="UniPathway" id="UPA00070">
    <property type="reaction ID" value="UER00120"/>
</dbReference>
<evidence type="ECO:0000256" key="9">
    <source>
        <dbReference type="HAMAP-Rule" id="MF_01200"/>
    </source>
</evidence>
<evidence type="ECO:0000256" key="10">
    <source>
        <dbReference type="PIRSR" id="PIRSR614732-1"/>
    </source>
</evidence>
<dbReference type="EC" id="4.1.1.23" evidence="9"/>
<feature type="binding site" evidence="9 11">
    <location>
        <position position="13"/>
    </location>
    <ligand>
        <name>substrate</name>
    </ligand>
</feature>
<dbReference type="InterPro" id="IPR011060">
    <property type="entry name" value="RibuloseP-bd_barrel"/>
</dbReference>
<dbReference type="HOGENOM" id="CLU_067069_1_0_9"/>
<dbReference type="EMBL" id="AECV01000001">
    <property type="protein sequence ID" value="EFW30769.1"/>
    <property type="molecule type" value="Genomic_DNA"/>
</dbReference>
<feature type="active site" description="For OMPdecase activity" evidence="10">
    <location>
        <position position="64"/>
    </location>
</feature>
<comment type="subunit">
    <text evidence="3 9">Homodimer.</text>
</comment>
<evidence type="ECO:0000256" key="7">
    <source>
        <dbReference type="ARBA" id="ARBA00049157"/>
    </source>
</evidence>
<dbReference type="PANTHER" id="PTHR32119">
    <property type="entry name" value="OROTIDINE 5'-PHOSPHATE DECARBOXYLASE"/>
    <property type="match status" value="1"/>
</dbReference>
<dbReference type="FunFam" id="3.20.20.70:FF:000015">
    <property type="entry name" value="Orotidine 5'-phosphate decarboxylase"/>
    <property type="match status" value="1"/>
</dbReference>
<evidence type="ECO:0000256" key="11">
    <source>
        <dbReference type="PIRSR" id="PIRSR614732-2"/>
    </source>
</evidence>
<feature type="binding site" evidence="9 11">
    <location>
        <position position="217"/>
    </location>
    <ligand>
        <name>substrate</name>
    </ligand>
</feature>
<feature type="binding site" evidence="9 11">
    <location>
        <position position="196"/>
    </location>
    <ligand>
        <name>substrate</name>
    </ligand>
</feature>
<dbReference type="InterPro" id="IPR001754">
    <property type="entry name" value="OMPdeCOase_dom"/>
</dbReference>
<keyword evidence="15" id="KW-1185">Reference proteome</keyword>
<dbReference type="GO" id="GO:0005829">
    <property type="term" value="C:cytosol"/>
    <property type="evidence" value="ECO:0007669"/>
    <property type="project" value="TreeGrafter"/>
</dbReference>
<evidence type="ECO:0000259" key="13">
    <source>
        <dbReference type="SMART" id="SM00934"/>
    </source>
</evidence>
<dbReference type="STRING" id="749551.HMPREF9555_00398"/>
<dbReference type="SUPFAM" id="SSF51366">
    <property type="entry name" value="Ribulose-phoshate binding barrel"/>
    <property type="match status" value="1"/>
</dbReference>
<keyword evidence="4 9" id="KW-0210">Decarboxylase</keyword>